<organism evidence="2 3">
    <name type="scientific">Clohesyomyces aquaticus</name>
    <dbReference type="NCBI Taxonomy" id="1231657"/>
    <lineage>
        <taxon>Eukaryota</taxon>
        <taxon>Fungi</taxon>
        <taxon>Dikarya</taxon>
        <taxon>Ascomycota</taxon>
        <taxon>Pezizomycotina</taxon>
        <taxon>Dothideomycetes</taxon>
        <taxon>Pleosporomycetidae</taxon>
        <taxon>Pleosporales</taxon>
        <taxon>Lindgomycetaceae</taxon>
        <taxon>Clohesyomyces</taxon>
    </lineage>
</organism>
<sequence>MSFNNHKDLRVPIDELMDLIGSTGDSEAQTPPPPAEHQAEDSPAEPQNPLAQVSALPAQAPVAAAQVPALTILPYGHGQAQPPDLGINANPPVLSEADQAKVSDPNAYPAVDDLVSWLMDPPHNFREEFNLPSPVGPHHIIQWKIRLNWSIARTHEVHWVHIPGFGRSVLRHDSKLRVHGLNAGLPQGYYEWLCGIGGPQRWANNPSVYVIPAQKFYTDRKTPSSY</sequence>
<feature type="region of interest" description="Disordered" evidence="1">
    <location>
        <begin position="1"/>
        <end position="50"/>
    </location>
</feature>
<reference evidence="2 3" key="1">
    <citation type="submission" date="2016-07" db="EMBL/GenBank/DDBJ databases">
        <title>Pervasive Adenine N6-methylation of Active Genes in Fungi.</title>
        <authorList>
            <consortium name="DOE Joint Genome Institute"/>
            <person name="Mondo S.J."/>
            <person name="Dannebaum R.O."/>
            <person name="Kuo R.C."/>
            <person name="Labutti K."/>
            <person name="Haridas S."/>
            <person name="Kuo A."/>
            <person name="Salamov A."/>
            <person name="Ahrendt S.R."/>
            <person name="Lipzen A."/>
            <person name="Sullivan W."/>
            <person name="Andreopoulos W.B."/>
            <person name="Clum A."/>
            <person name="Lindquist E."/>
            <person name="Daum C."/>
            <person name="Ramamoorthy G.K."/>
            <person name="Gryganskyi A."/>
            <person name="Culley D."/>
            <person name="Magnuson J.K."/>
            <person name="James T.Y."/>
            <person name="O'Malley M.A."/>
            <person name="Stajich J.E."/>
            <person name="Spatafora J.W."/>
            <person name="Visel A."/>
            <person name="Grigoriev I.V."/>
        </authorList>
    </citation>
    <scope>NUCLEOTIDE SEQUENCE [LARGE SCALE GENOMIC DNA]</scope>
    <source>
        <strain evidence="2 3">CBS 115471</strain>
    </source>
</reference>
<proteinExistence type="predicted"/>
<evidence type="ECO:0000313" key="2">
    <source>
        <dbReference type="EMBL" id="ORY11402.1"/>
    </source>
</evidence>
<dbReference type="AlphaFoldDB" id="A0A1Y1ZMB9"/>
<comment type="caution">
    <text evidence="2">The sequence shown here is derived from an EMBL/GenBank/DDBJ whole genome shotgun (WGS) entry which is preliminary data.</text>
</comment>
<name>A0A1Y1ZMB9_9PLEO</name>
<dbReference type="OrthoDB" id="3787262at2759"/>
<protein>
    <submittedName>
        <fullName evidence="2">Uncharacterized protein</fullName>
    </submittedName>
</protein>
<evidence type="ECO:0000256" key="1">
    <source>
        <dbReference type="SAM" id="MobiDB-lite"/>
    </source>
</evidence>
<accession>A0A1Y1ZMB9</accession>
<gene>
    <name evidence="2" type="ORF">BCR34DRAFT_565294</name>
</gene>
<dbReference type="Proteomes" id="UP000193144">
    <property type="component" value="Unassembled WGS sequence"/>
</dbReference>
<keyword evidence="3" id="KW-1185">Reference proteome</keyword>
<feature type="compositionally biased region" description="Basic and acidic residues" evidence="1">
    <location>
        <begin position="1"/>
        <end position="13"/>
    </location>
</feature>
<evidence type="ECO:0000313" key="3">
    <source>
        <dbReference type="Proteomes" id="UP000193144"/>
    </source>
</evidence>
<dbReference type="EMBL" id="MCFA01000061">
    <property type="protein sequence ID" value="ORY11402.1"/>
    <property type="molecule type" value="Genomic_DNA"/>
</dbReference>